<dbReference type="RefSeq" id="WP_190954022.1">
    <property type="nucleotide sequence ID" value="NZ_JACJTU010000003.1"/>
</dbReference>
<accession>A0ABR8K521</accession>
<comment type="similarity">
    <text evidence="1">Belongs to the terpene synthase family.</text>
</comment>
<evidence type="ECO:0000256" key="1">
    <source>
        <dbReference type="RuleBase" id="RU366034"/>
    </source>
</evidence>
<keyword evidence="1" id="KW-0456">Lyase</keyword>
<dbReference type="Pfam" id="PF19086">
    <property type="entry name" value="Terpene_syn_C_2"/>
    <property type="match status" value="1"/>
</dbReference>
<name>A0ABR8K521_9NOSO</name>
<dbReference type="EC" id="4.2.3.-" evidence="1"/>
<protein>
    <recommendedName>
        <fullName evidence="1">Terpene synthase</fullName>
        <ecNumber evidence="1">4.2.3.-</ecNumber>
    </recommendedName>
</protein>
<dbReference type="PANTHER" id="PTHR35201:SF4">
    <property type="entry name" value="BETA-PINACENE SYNTHASE-RELATED"/>
    <property type="match status" value="1"/>
</dbReference>
<keyword evidence="1" id="KW-0479">Metal-binding</keyword>
<dbReference type="PANTHER" id="PTHR35201">
    <property type="entry name" value="TERPENE SYNTHASE"/>
    <property type="match status" value="1"/>
</dbReference>
<dbReference type="InterPro" id="IPR034686">
    <property type="entry name" value="Terpene_cyclase-like_2"/>
</dbReference>
<dbReference type="Gene3D" id="1.10.600.10">
    <property type="entry name" value="Farnesyl Diphosphate Synthase"/>
    <property type="match status" value="1"/>
</dbReference>
<dbReference type="CDD" id="cd00687">
    <property type="entry name" value="Terpene_cyclase_nonplant_C1"/>
    <property type="match status" value="1"/>
</dbReference>
<comment type="caution">
    <text evidence="2">The sequence shown here is derived from an EMBL/GenBank/DDBJ whole genome shotgun (WGS) entry which is preliminary data.</text>
</comment>
<dbReference type="SFLD" id="SFLDS00005">
    <property type="entry name" value="Isoprenoid_Synthase_Type_I"/>
    <property type="match status" value="1"/>
</dbReference>
<comment type="cofactor">
    <cofactor evidence="1">
        <name>Mg(2+)</name>
        <dbReference type="ChEBI" id="CHEBI:18420"/>
    </cofactor>
</comment>
<dbReference type="EMBL" id="JACJTU010000003">
    <property type="protein sequence ID" value="MBD2733267.1"/>
    <property type="molecule type" value="Genomic_DNA"/>
</dbReference>
<organism evidence="2 3">
    <name type="scientific">Nostoc paludosum FACHB-159</name>
    <dbReference type="NCBI Taxonomy" id="2692908"/>
    <lineage>
        <taxon>Bacteria</taxon>
        <taxon>Bacillati</taxon>
        <taxon>Cyanobacteriota</taxon>
        <taxon>Cyanophyceae</taxon>
        <taxon>Nostocales</taxon>
        <taxon>Nostocaceae</taxon>
        <taxon>Nostoc</taxon>
    </lineage>
</organism>
<evidence type="ECO:0000313" key="3">
    <source>
        <dbReference type="Proteomes" id="UP000637383"/>
    </source>
</evidence>
<keyword evidence="3" id="KW-1185">Reference proteome</keyword>
<dbReference type="SUPFAM" id="SSF48576">
    <property type="entry name" value="Terpenoid synthases"/>
    <property type="match status" value="1"/>
</dbReference>
<proteinExistence type="inferred from homology"/>
<keyword evidence="1" id="KW-0460">Magnesium</keyword>
<sequence length="322" mass="37610">MQQLLCSGLYCPFTPQINKHIDVLQEYTLGWLLKFNLLANESTYKRFCKSKFFLLAASAYPDSDLEELKIANDWLSWVFIWDDQCDLSELKKQPQVLKKFHQRYLEILNGAEITNQDTLFSHALIDLRQRTLQRASIKWFKYFISYLEDYFCGCVQEATNRAKGIVPDVDTYITIRRSSVGVYAVLALAEFCNQFMIPDVLRNHYIVKKLELITTDIIAWSNDILSASREIASGDVHNLVYVLHYHKKISIEEAIEEVTKIHNQEVISLTNIESFIPSFGEELDIYMTKYISGMHSWISGNIEWCSHSSRYHNSERLELKEF</sequence>
<gene>
    <name evidence="2" type="ORF">H6H03_04965</name>
</gene>
<evidence type="ECO:0000313" key="2">
    <source>
        <dbReference type="EMBL" id="MBD2733267.1"/>
    </source>
</evidence>
<dbReference type="InterPro" id="IPR008949">
    <property type="entry name" value="Isoprenoid_synthase_dom_sf"/>
</dbReference>
<reference evidence="2 3" key="1">
    <citation type="journal article" date="2020" name="ISME J.">
        <title>Comparative genomics reveals insights into cyanobacterial evolution and habitat adaptation.</title>
        <authorList>
            <person name="Chen M.Y."/>
            <person name="Teng W.K."/>
            <person name="Zhao L."/>
            <person name="Hu C.X."/>
            <person name="Zhou Y.K."/>
            <person name="Han B.P."/>
            <person name="Song L.R."/>
            <person name="Shu W.S."/>
        </authorList>
    </citation>
    <scope>NUCLEOTIDE SEQUENCE [LARGE SCALE GENOMIC DNA]</scope>
    <source>
        <strain evidence="2 3">FACHB-159</strain>
    </source>
</reference>
<dbReference type="Proteomes" id="UP000637383">
    <property type="component" value="Unassembled WGS sequence"/>
</dbReference>
<dbReference type="SFLD" id="SFLDG01020">
    <property type="entry name" value="Terpene_Cyclase_Like_2"/>
    <property type="match status" value="1"/>
</dbReference>